<dbReference type="EMBL" id="CM042062">
    <property type="protein sequence ID" value="KAI3669066.1"/>
    <property type="molecule type" value="Genomic_DNA"/>
</dbReference>
<gene>
    <name evidence="1" type="ORF">L6452_40287</name>
</gene>
<sequence length="118" mass="13190">MLVGRVETVPRVSLVTDNPVIQEVDPQFAMIANFLQMMNTAMDKRDERLMKMSEDRDAGNRRPEAVADNTLMGSGGTGNPSEFSGATNPVACMKWFQEIELAFKSSECRETQKVRFAL</sequence>
<reference evidence="1 2" key="2">
    <citation type="journal article" date="2022" name="Mol. Ecol. Resour.">
        <title>The genomes of chicory, endive, great burdock and yacon provide insights into Asteraceae paleo-polyploidization history and plant inulin production.</title>
        <authorList>
            <person name="Fan W."/>
            <person name="Wang S."/>
            <person name="Wang H."/>
            <person name="Wang A."/>
            <person name="Jiang F."/>
            <person name="Liu H."/>
            <person name="Zhao H."/>
            <person name="Xu D."/>
            <person name="Zhang Y."/>
        </authorList>
    </citation>
    <scope>NUCLEOTIDE SEQUENCE [LARGE SCALE GENOMIC DNA]</scope>
    <source>
        <strain evidence="2">cv. Niubang</strain>
    </source>
</reference>
<evidence type="ECO:0000313" key="1">
    <source>
        <dbReference type="EMBL" id="KAI3669066.1"/>
    </source>
</evidence>
<comment type="caution">
    <text evidence="1">The sequence shown here is derived from an EMBL/GenBank/DDBJ whole genome shotgun (WGS) entry which is preliminary data.</text>
</comment>
<name>A0ACB8XMC0_ARCLA</name>
<organism evidence="1 2">
    <name type="scientific">Arctium lappa</name>
    <name type="common">Greater burdock</name>
    <name type="synonym">Lappa major</name>
    <dbReference type="NCBI Taxonomy" id="4217"/>
    <lineage>
        <taxon>Eukaryota</taxon>
        <taxon>Viridiplantae</taxon>
        <taxon>Streptophyta</taxon>
        <taxon>Embryophyta</taxon>
        <taxon>Tracheophyta</taxon>
        <taxon>Spermatophyta</taxon>
        <taxon>Magnoliopsida</taxon>
        <taxon>eudicotyledons</taxon>
        <taxon>Gunneridae</taxon>
        <taxon>Pentapetalae</taxon>
        <taxon>asterids</taxon>
        <taxon>campanulids</taxon>
        <taxon>Asterales</taxon>
        <taxon>Asteraceae</taxon>
        <taxon>Carduoideae</taxon>
        <taxon>Cardueae</taxon>
        <taxon>Arctiinae</taxon>
        <taxon>Arctium</taxon>
    </lineage>
</organism>
<reference evidence="2" key="1">
    <citation type="journal article" date="2022" name="Mol. Ecol. Resour.">
        <title>The genomes of chicory, endive, great burdock and yacon provide insights into Asteraceae palaeo-polyploidization history and plant inulin production.</title>
        <authorList>
            <person name="Fan W."/>
            <person name="Wang S."/>
            <person name="Wang H."/>
            <person name="Wang A."/>
            <person name="Jiang F."/>
            <person name="Liu H."/>
            <person name="Zhao H."/>
            <person name="Xu D."/>
            <person name="Zhang Y."/>
        </authorList>
    </citation>
    <scope>NUCLEOTIDE SEQUENCE [LARGE SCALE GENOMIC DNA]</scope>
    <source>
        <strain evidence="2">cv. Niubang</strain>
    </source>
</reference>
<dbReference type="Proteomes" id="UP001055879">
    <property type="component" value="Linkage Group LG16"/>
</dbReference>
<protein>
    <submittedName>
        <fullName evidence="1">Uncharacterized protein</fullName>
    </submittedName>
</protein>
<keyword evidence="2" id="KW-1185">Reference proteome</keyword>
<accession>A0ACB8XMC0</accession>
<proteinExistence type="predicted"/>
<evidence type="ECO:0000313" key="2">
    <source>
        <dbReference type="Proteomes" id="UP001055879"/>
    </source>
</evidence>